<organism evidence="1 2">
    <name type="scientific">Variibacter gotjawalensis</name>
    <dbReference type="NCBI Taxonomy" id="1333996"/>
    <lineage>
        <taxon>Bacteria</taxon>
        <taxon>Pseudomonadati</taxon>
        <taxon>Pseudomonadota</taxon>
        <taxon>Alphaproteobacteria</taxon>
        <taxon>Hyphomicrobiales</taxon>
        <taxon>Nitrobacteraceae</taxon>
        <taxon>Variibacter</taxon>
    </lineage>
</organism>
<sequence>MSDTPSNGPENDFDAIASAVQATERGRNFLIEFARRKSEREHATLRTAVTQLEHAIAREMSRPAEPRQAVVEAPTSEELLGRIDHAVAEVDGIISTTTNTVASSLKIAKDARFLAKRAGERDATLAASLSELASAIEVQGYLAQVGNRTREIFDVLTEVREHLGDMAERNKRPAAKVIPLRLVASNDSAPTERTARLRTLSEEERIALFT</sequence>
<evidence type="ECO:0000313" key="1">
    <source>
        <dbReference type="EMBL" id="BAT59699.1"/>
    </source>
</evidence>
<dbReference type="RefSeq" id="WP_096355285.1">
    <property type="nucleotide sequence ID" value="NZ_AP014946.1"/>
</dbReference>
<dbReference type="AlphaFoldDB" id="A0A0S3PUY4"/>
<proteinExistence type="predicted"/>
<reference evidence="1 2" key="1">
    <citation type="submission" date="2015-08" db="EMBL/GenBank/DDBJ databases">
        <title>Investigation of the bacterial diversity of lava forest soil.</title>
        <authorList>
            <person name="Lee J.S."/>
        </authorList>
    </citation>
    <scope>NUCLEOTIDE SEQUENCE [LARGE SCALE GENOMIC DNA]</scope>
    <source>
        <strain evidence="1 2">GJW-30</strain>
    </source>
</reference>
<protein>
    <recommendedName>
        <fullName evidence="3">Chemotaxis protein CheZ</fullName>
    </recommendedName>
</protein>
<dbReference type="KEGG" id="vgo:GJW-30_1_02232"/>
<keyword evidence="2" id="KW-1185">Reference proteome</keyword>
<evidence type="ECO:0008006" key="3">
    <source>
        <dbReference type="Google" id="ProtNLM"/>
    </source>
</evidence>
<dbReference type="EMBL" id="AP014946">
    <property type="protein sequence ID" value="BAT59699.1"/>
    <property type="molecule type" value="Genomic_DNA"/>
</dbReference>
<dbReference type="OrthoDB" id="7269965at2"/>
<name>A0A0S3PUY4_9BRAD</name>
<accession>A0A0S3PUY4</accession>
<evidence type="ECO:0000313" key="2">
    <source>
        <dbReference type="Proteomes" id="UP000236884"/>
    </source>
</evidence>
<gene>
    <name evidence="1" type="ORF">GJW-30_1_02232</name>
</gene>
<dbReference type="Proteomes" id="UP000236884">
    <property type="component" value="Chromosome"/>
</dbReference>